<dbReference type="Proteomes" id="UP000265768">
    <property type="component" value="Unassembled WGS sequence"/>
</dbReference>
<dbReference type="PANTHER" id="PTHR30151:SF20">
    <property type="entry name" value="ABC TRANSPORTER PERMEASE PROTEIN HI_0355-RELATED"/>
    <property type="match status" value="1"/>
</dbReference>
<dbReference type="OrthoDB" id="7274389at2"/>
<feature type="region of interest" description="Disordered" evidence="8">
    <location>
        <begin position="1"/>
        <end position="21"/>
    </location>
</feature>
<keyword evidence="4 7" id="KW-0812">Transmembrane</keyword>
<feature type="transmembrane region" description="Helical" evidence="7">
    <location>
        <begin position="187"/>
        <end position="213"/>
    </location>
</feature>
<protein>
    <submittedName>
        <fullName evidence="10">ABC transporter permease</fullName>
    </submittedName>
</protein>
<evidence type="ECO:0000313" key="11">
    <source>
        <dbReference type="Proteomes" id="UP000265768"/>
    </source>
</evidence>
<feature type="transmembrane region" description="Helical" evidence="7">
    <location>
        <begin position="243"/>
        <end position="264"/>
    </location>
</feature>
<evidence type="ECO:0000256" key="8">
    <source>
        <dbReference type="SAM" id="MobiDB-lite"/>
    </source>
</evidence>
<organism evidence="10 11">
    <name type="scientific">Bailinhaonella thermotolerans</name>
    <dbReference type="NCBI Taxonomy" id="1070861"/>
    <lineage>
        <taxon>Bacteria</taxon>
        <taxon>Bacillati</taxon>
        <taxon>Actinomycetota</taxon>
        <taxon>Actinomycetes</taxon>
        <taxon>Streptosporangiales</taxon>
        <taxon>Streptosporangiaceae</taxon>
        <taxon>Bailinhaonella</taxon>
    </lineage>
</organism>
<keyword evidence="11" id="KW-1185">Reference proteome</keyword>
<dbReference type="PROSITE" id="PS50928">
    <property type="entry name" value="ABC_TM1"/>
    <property type="match status" value="1"/>
</dbReference>
<feature type="transmembrane region" description="Helical" evidence="7">
    <location>
        <begin position="27"/>
        <end position="54"/>
    </location>
</feature>
<dbReference type="SUPFAM" id="SSF161098">
    <property type="entry name" value="MetI-like"/>
    <property type="match status" value="1"/>
</dbReference>
<dbReference type="Gene3D" id="1.10.3720.10">
    <property type="entry name" value="MetI-like"/>
    <property type="match status" value="1"/>
</dbReference>
<comment type="caution">
    <text evidence="10">The sequence shown here is derived from an EMBL/GenBank/DDBJ whole genome shotgun (WGS) entry which is preliminary data.</text>
</comment>
<evidence type="ECO:0000256" key="5">
    <source>
        <dbReference type="ARBA" id="ARBA00022989"/>
    </source>
</evidence>
<dbReference type="InterPro" id="IPR000515">
    <property type="entry name" value="MetI-like"/>
</dbReference>
<feature type="transmembrane region" description="Helical" evidence="7">
    <location>
        <begin position="119"/>
        <end position="141"/>
    </location>
</feature>
<feature type="transmembrane region" description="Helical" evidence="7">
    <location>
        <begin position="88"/>
        <end position="107"/>
    </location>
</feature>
<proteinExistence type="inferred from homology"/>
<keyword evidence="3" id="KW-1003">Cell membrane</keyword>
<evidence type="ECO:0000256" key="7">
    <source>
        <dbReference type="RuleBase" id="RU363032"/>
    </source>
</evidence>
<comment type="similarity">
    <text evidence="7">Belongs to the binding-protein-dependent transport system permease family.</text>
</comment>
<dbReference type="AlphaFoldDB" id="A0A3A4BW66"/>
<evidence type="ECO:0000313" key="10">
    <source>
        <dbReference type="EMBL" id="RJL35838.1"/>
    </source>
</evidence>
<evidence type="ECO:0000256" key="4">
    <source>
        <dbReference type="ARBA" id="ARBA00022692"/>
    </source>
</evidence>
<evidence type="ECO:0000256" key="3">
    <source>
        <dbReference type="ARBA" id="ARBA00022475"/>
    </source>
</evidence>
<keyword evidence="6 7" id="KW-0472">Membrane</keyword>
<keyword evidence="5 7" id="KW-1133">Transmembrane helix</keyword>
<comment type="subcellular location">
    <subcellularLocation>
        <location evidence="1 7">Cell membrane</location>
        <topology evidence="1 7">Multi-pass membrane protein</topology>
    </subcellularLocation>
</comment>
<dbReference type="PANTHER" id="PTHR30151">
    <property type="entry name" value="ALKANE SULFONATE ABC TRANSPORTER-RELATED, MEMBRANE SUBUNIT"/>
    <property type="match status" value="1"/>
</dbReference>
<gene>
    <name evidence="10" type="ORF">D5H75_03415</name>
</gene>
<evidence type="ECO:0000259" key="9">
    <source>
        <dbReference type="PROSITE" id="PS50928"/>
    </source>
</evidence>
<evidence type="ECO:0000256" key="6">
    <source>
        <dbReference type="ARBA" id="ARBA00023136"/>
    </source>
</evidence>
<evidence type="ECO:0000256" key="2">
    <source>
        <dbReference type="ARBA" id="ARBA00022448"/>
    </source>
</evidence>
<dbReference type="GO" id="GO:0005886">
    <property type="term" value="C:plasma membrane"/>
    <property type="evidence" value="ECO:0007669"/>
    <property type="project" value="UniProtKB-SubCell"/>
</dbReference>
<name>A0A3A4BW66_9ACTN</name>
<accession>A0A3A4BW66</accession>
<reference evidence="10 11" key="1">
    <citation type="submission" date="2018-09" db="EMBL/GenBank/DDBJ databases">
        <title>YIM 75507 draft genome.</title>
        <authorList>
            <person name="Tang S."/>
            <person name="Feng Y."/>
        </authorList>
    </citation>
    <scope>NUCLEOTIDE SEQUENCE [LARGE SCALE GENOMIC DNA]</scope>
    <source>
        <strain evidence="10 11">YIM 75507</strain>
    </source>
</reference>
<dbReference type="EMBL" id="QZEY01000001">
    <property type="protein sequence ID" value="RJL35838.1"/>
    <property type="molecule type" value="Genomic_DNA"/>
</dbReference>
<sequence>MNVRAPDTPGARRPSVSRAPRRPWSGLAGAPAAVVLMVLAGVVAEVGAAAAWWAPDVLPAPSDLLPAAARIAGSPRFWQDALRTGAELLLSCVFGVVAGLGLGVAFWKAPGAGRVFEPYLVSFYAVPLVLFYPIAIVLIGINQWSVVVLASIMTAIPMTLNTWTGLRAIPPVYLRLAASIGCSRSQTLFRVALPAAAPYVVAGLRLGVAYALIGTVAMEFTTAQAGLGYQVRYLYESFDAVGMYAYILVIVAVSVLLTAVLEIAERLLPRGRDT</sequence>
<dbReference type="InterPro" id="IPR035906">
    <property type="entry name" value="MetI-like_sf"/>
</dbReference>
<dbReference type="RefSeq" id="WP_119924811.1">
    <property type="nucleotide sequence ID" value="NZ_QZEY01000001.1"/>
</dbReference>
<feature type="transmembrane region" description="Helical" evidence="7">
    <location>
        <begin position="147"/>
        <end position="166"/>
    </location>
</feature>
<feature type="compositionally biased region" description="Low complexity" evidence="8">
    <location>
        <begin position="9"/>
        <end position="21"/>
    </location>
</feature>
<feature type="domain" description="ABC transmembrane type-1" evidence="9">
    <location>
        <begin position="77"/>
        <end position="261"/>
    </location>
</feature>
<dbReference type="CDD" id="cd06261">
    <property type="entry name" value="TM_PBP2"/>
    <property type="match status" value="1"/>
</dbReference>
<keyword evidence="2 7" id="KW-0813">Transport</keyword>
<dbReference type="Pfam" id="PF00528">
    <property type="entry name" value="BPD_transp_1"/>
    <property type="match status" value="1"/>
</dbReference>
<dbReference type="GO" id="GO:0055085">
    <property type="term" value="P:transmembrane transport"/>
    <property type="evidence" value="ECO:0007669"/>
    <property type="project" value="InterPro"/>
</dbReference>
<evidence type="ECO:0000256" key="1">
    <source>
        <dbReference type="ARBA" id="ARBA00004651"/>
    </source>
</evidence>